<feature type="signal peptide" evidence="1">
    <location>
        <begin position="1"/>
        <end position="28"/>
    </location>
</feature>
<dbReference type="Proteomes" id="UP000006196">
    <property type="component" value="Unassembled WGS sequence"/>
</dbReference>
<gene>
    <name evidence="3" type="ORF">HMPREF0298_1311</name>
</gene>
<organism evidence="3 4">
    <name type="scientific">Corynebacterium lipophiloflavum (strain ATCC 700352 / DSM 44291 / CCUG 37336 / JCM 10383 / DMMZ 1944)</name>
    <dbReference type="NCBI Taxonomy" id="525263"/>
    <lineage>
        <taxon>Bacteria</taxon>
        <taxon>Bacillati</taxon>
        <taxon>Actinomycetota</taxon>
        <taxon>Actinomycetes</taxon>
        <taxon>Mycobacteriales</taxon>
        <taxon>Corynebacteriaceae</taxon>
        <taxon>Corynebacterium</taxon>
    </lineage>
</organism>
<protein>
    <recommendedName>
        <fullName evidence="2">DUF306 domain-containing protein</fullName>
    </recommendedName>
</protein>
<reference evidence="3" key="1">
    <citation type="submission" date="2009-01" db="EMBL/GenBank/DDBJ databases">
        <authorList>
            <person name="Qin X."/>
            <person name="Bachman B."/>
            <person name="Battles P."/>
            <person name="Bell A."/>
            <person name="Bess C."/>
            <person name="Bickham C."/>
            <person name="Chaboub L."/>
            <person name="Chen D."/>
            <person name="Coyle M."/>
            <person name="Deiros D.R."/>
            <person name="Dinh H."/>
            <person name="Forbes L."/>
            <person name="Fowler G."/>
            <person name="Francisco L."/>
            <person name="Fu Q."/>
            <person name="Gubbala S."/>
            <person name="Hale W."/>
            <person name="Han Y."/>
            <person name="Hemphill L."/>
            <person name="Highlander S.K."/>
            <person name="Hirani K."/>
            <person name="Hogues M."/>
            <person name="Jackson L."/>
            <person name="Jakkamsetti A."/>
            <person name="Javaid M."/>
            <person name="Jiang H."/>
            <person name="Korchina V."/>
            <person name="Kovar C."/>
            <person name="Lara F."/>
            <person name="Lee S."/>
            <person name="Mata R."/>
            <person name="Mathew T."/>
            <person name="Moen C."/>
            <person name="Morales K."/>
            <person name="Munidasa M."/>
            <person name="Nazareth L."/>
            <person name="Ngo R."/>
            <person name="Nguyen L."/>
            <person name="Okwuonu G."/>
            <person name="Ongeri F."/>
            <person name="Patil S."/>
            <person name="Petrosino J."/>
            <person name="Pham C."/>
            <person name="Pham P."/>
            <person name="Pu L.-L."/>
            <person name="Puazo M."/>
            <person name="Raj R."/>
            <person name="Reid J."/>
            <person name="Rouhana J."/>
            <person name="Saada N."/>
            <person name="Shang Y."/>
            <person name="Simmons D."/>
            <person name="Thornton R."/>
            <person name="Warren J."/>
            <person name="Weissenberger G."/>
            <person name="Zhang J."/>
            <person name="Zhang L."/>
            <person name="Zhou C."/>
            <person name="Zhu D."/>
            <person name="Muzny D."/>
            <person name="Worley K."/>
            <person name="Gibbs R."/>
        </authorList>
    </citation>
    <scope>NUCLEOTIDE SEQUENCE [LARGE SCALE GENOMIC DNA]</scope>
    <source>
        <strain evidence="3">DSM 44291</strain>
    </source>
</reference>
<accession>C0XS91</accession>
<keyword evidence="1" id="KW-0732">Signal</keyword>
<dbReference type="AlphaFoldDB" id="C0XS91"/>
<proteinExistence type="predicted"/>
<dbReference type="Gene3D" id="2.40.128.270">
    <property type="match status" value="1"/>
</dbReference>
<dbReference type="EMBL" id="ACHJ01000112">
    <property type="protein sequence ID" value="EEI16871.1"/>
    <property type="molecule type" value="Genomic_DNA"/>
</dbReference>
<dbReference type="OrthoDB" id="4408001at2"/>
<sequence>MTNRHNVFKLIGAGSVAFLAGCAPLTNASAHSSTPTTPDTYLTTDYSAVPEIVDLPADATPATGETLLHVMNSTWVPQPAVDGIRVSFVPQGSMEGFRVEGGPCNGYGTAIHPNVDTGAYTTTSLPVTRMACDTMAYEGAVTEAFRNGTRFYTVGEDTLYVAGAQGALKLVRDNYELAGLIRCEITRVTPSPRIVTP</sequence>
<comment type="caution">
    <text evidence="3">The sequence shown here is derived from an EMBL/GenBank/DDBJ whole genome shotgun (WGS) entry which is preliminary data.</text>
</comment>
<dbReference type="RefSeq" id="WP_006840037.1">
    <property type="nucleotide sequence ID" value="NZ_GG667192.1"/>
</dbReference>
<feature type="chain" id="PRO_5038958570" description="DUF306 domain-containing protein" evidence="1">
    <location>
        <begin position="29"/>
        <end position="197"/>
    </location>
</feature>
<evidence type="ECO:0000259" key="2">
    <source>
        <dbReference type="Pfam" id="PF03724"/>
    </source>
</evidence>
<name>C0XS91_CORLD</name>
<evidence type="ECO:0000313" key="4">
    <source>
        <dbReference type="Proteomes" id="UP000006196"/>
    </source>
</evidence>
<feature type="domain" description="DUF306" evidence="2">
    <location>
        <begin position="86"/>
        <end position="167"/>
    </location>
</feature>
<evidence type="ECO:0000313" key="3">
    <source>
        <dbReference type="EMBL" id="EEI16871.1"/>
    </source>
</evidence>
<evidence type="ECO:0000256" key="1">
    <source>
        <dbReference type="SAM" id="SignalP"/>
    </source>
</evidence>
<dbReference type="HOGENOM" id="CLU_1382095_0_0_11"/>
<dbReference type="Pfam" id="PF03724">
    <property type="entry name" value="META"/>
    <property type="match status" value="1"/>
</dbReference>
<dbReference type="InterPro" id="IPR038670">
    <property type="entry name" value="HslJ-like_sf"/>
</dbReference>
<dbReference type="PROSITE" id="PS51257">
    <property type="entry name" value="PROKAR_LIPOPROTEIN"/>
    <property type="match status" value="1"/>
</dbReference>
<keyword evidence="4" id="KW-1185">Reference proteome</keyword>
<dbReference type="InterPro" id="IPR005184">
    <property type="entry name" value="DUF306_Meta_HslJ"/>
</dbReference>